<dbReference type="NCBIfam" id="TIGR00652">
    <property type="entry name" value="DapF"/>
    <property type="match status" value="1"/>
</dbReference>
<comment type="similarity">
    <text evidence="1 3">Belongs to the diaminopimelate epimerase family.</text>
</comment>
<dbReference type="Gene3D" id="3.10.310.10">
    <property type="entry name" value="Diaminopimelate Epimerase, Chain A, domain 1"/>
    <property type="match status" value="2"/>
</dbReference>
<dbReference type="PANTHER" id="PTHR31689:SF0">
    <property type="entry name" value="DIAMINOPIMELATE EPIMERASE"/>
    <property type="match status" value="1"/>
</dbReference>
<dbReference type="PANTHER" id="PTHR31689">
    <property type="entry name" value="DIAMINOPIMELATE EPIMERASE, CHLOROPLASTIC"/>
    <property type="match status" value="1"/>
</dbReference>
<reference evidence="5" key="1">
    <citation type="submission" date="2021-09" db="EMBL/GenBank/DDBJ databases">
        <title>Fulvivirga sp. isolated from coastal sediment.</title>
        <authorList>
            <person name="Yu H."/>
        </authorList>
    </citation>
    <scope>NUCLEOTIDE SEQUENCE</scope>
    <source>
        <strain evidence="5">1062</strain>
    </source>
</reference>
<keyword evidence="3" id="KW-0963">Cytoplasm</keyword>
<keyword evidence="3" id="KW-0028">Amino-acid biosynthesis</keyword>
<proteinExistence type="inferred from homology"/>
<feature type="binding site" evidence="3">
    <location>
        <begin position="188"/>
        <end position="189"/>
    </location>
    <ligand>
        <name>substrate</name>
    </ligand>
</feature>
<comment type="subunit">
    <text evidence="3">Homodimer.</text>
</comment>
<evidence type="ECO:0000313" key="5">
    <source>
        <dbReference type="EMBL" id="MCA6074367.1"/>
    </source>
</evidence>
<dbReference type="AlphaFoldDB" id="A0A9X1HPF7"/>
<name>A0A9X1HPF7_9BACT</name>
<dbReference type="Pfam" id="PF01678">
    <property type="entry name" value="DAP_epimerase"/>
    <property type="match status" value="2"/>
</dbReference>
<comment type="function">
    <text evidence="3">Catalyzes the stereoinversion of LL-2,6-diaminopimelate (L,L-DAP) to meso-diaminopimelate (meso-DAP), a precursor of L-lysine and an essential component of the bacterial peptidoglycan.</text>
</comment>
<evidence type="ECO:0000256" key="2">
    <source>
        <dbReference type="ARBA" id="ARBA00023235"/>
    </source>
</evidence>
<dbReference type="GO" id="GO:0005829">
    <property type="term" value="C:cytosol"/>
    <property type="evidence" value="ECO:0007669"/>
    <property type="project" value="TreeGrafter"/>
</dbReference>
<evidence type="ECO:0000256" key="3">
    <source>
        <dbReference type="HAMAP-Rule" id="MF_00197"/>
    </source>
</evidence>
<comment type="caution">
    <text evidence="3">Lacks conserved residue(s) required for the propagation of feature annotation.</text>
</comment>
<comment type="pathway">
    <text evidence="3">Amino-acid biosynthesis; L-lysine biosynthesis via DAP pathway; DL-2,6-diaminopimelate from LL-2,6-diaminopimelate: step 1/1.</text>
</comment>
<dbReference type="InterPro" id="IPR001653">
    <property type="entry name" value="DAP_epimerase_DapF"/>
</dbReference>
<feature type="binding site" evidence="3">
    <location>
        <position position="14"/>
    </location>
    <ligand>
        <name>substrate</name>
    </ligand>
</feature>
<dbReference type="Proteomes" id="UP001139409">
    <property type="component" value="Unassembled WGS sequence"/>
</dbReference>
<dbReference type="SUPFAM" id="SSF54506">
    <property type="entry name" value="Diaminopimelate epimerase-like"/>
    <property type="match status" value="2"/>
</dbReference>
<protein>
    <recommendedName>
        <fullName evidence="3 4">Diaminopimelate epimerase</fullName>
        <shortName evidence="3">DAP epimerase</shortName>
        <ecNumber evidence="3 4">5.1.1.7</ecNumber>
    </recommendedName>
    <alternativeName>
        <fullName evidence="3">PLP-independent amino acid racemase</fullName>
    </alternativeName>
</protein>
<feature type="binding site" evidence="3">
    <location>
        <begin position="74"/>
        <end position="75"/>
    </location>
    <ligand>
        <name>substrate</name>
    </ligand>
</feature>
<feature type="active site" description="Proton acceptor" evidence="3">
    <location>
        <position position="198"/>
    </location>
</feature>
<dbReference type="GO" id="GO:0008837">
    <property type="term" value="F:diaminopimelate epimerase activity"/>
    <property type="evidence" value="ECO:0007669"/>
    <property type="project" value="UniProtKB-UniRule"/>
</dbReference>
<comment type="caution">
    <text evidence="5">The sequence shown here is derived from an EMBL/GenBank/DDBJ whole genome shotgun (WGS) entry which is preliminary data.</text>
</comment>
<comment type="catalytic activity">
    <reaction evidence="3">
        <text>(2S,6S)-2,6-diaminopimelate = meso-2,6-diaminopimelate</text>
        <dbReference type="Rhea" id="RHEA:15393"/>
        <dbReference type="ChEBI" id="CHEBI:57609"/>
        <dbReference type="ChEBI" id="CHEBI:57791"/>
        <dbReference type="EC" id="5.1.1.7"/>
    </reaction>
</comment>
<feature type="site" description="Could be important to modulate the pK values of the two catalytic cysteine residues" evidence="3">
    <location>
        <position position="188"/>
    </location>
</feature>
<keyword evidence="6" id="KW-1185">Reference proteome</keyword>
<evidence type="ECO:0000256" key="4">
    <source>
        <dbReference type="NCBIfam" id="TIGR00652"/>
    </source>
</evidence>
<feature type="binding site" evidence="3">
    <location>
        <begin position="199"/>
        <end position="200"/>
    </location>
    <ligand>
        <name>substrate</name>
    </ligand>
</feature>
<organism evidence="5 6">
    <name type="scientific">Fulvivirga sedimenti</name>
    <dbReference type="NCBI Taxonomy" id="2879465"/>
    <lineage>
        <taxon>Bacteria</taxon>
        <taxon>Pseudomonadati</taxon>
        <taxon>Bacteroidota</taxon>
        <taxon>Cytophagia</taxon>
        <taxon>Cytophagales</taxon>
        <taxon>Fulvivirgaceae</taxon>
        <taxon>Fulvivirga</taxon>
    </lineage>
</organism>
<feature type="active site" description="Proton donor" evidence="3">
    <location>
        <position position="73"/>
    </location>
</feature>
<evidence type="ECO:0000256" key="1">
    <source>
        <dbReference type="ARBA" id="ARBA00010219"/>
    </source>
</evidence>
<dbReference type="GO" id="GO:0009089">
    <property type="term" value="P:lysine biosynthetic process via diaminopimelate"/>
    <property type="evidence" value="ECO:0007669"/>
    <property type="project" value="UniProtKB-UniRule"/>
</dbReference>
<keyword evidence="2 3" id="KW-0413">Isomerase</keyword>
<evidence type="ECO:0000313" key="6">
    <source>
        <dbReference type="Proteomes" id="UP001139409"/>
    </source>
</evidence>
<feature type="site" description="Could be important to modulate the pK values of the two catalytic cysteine residues" evidence="3">
    <location>
        <position position="138"/>
    </location>
</feature>
<keyword evidence="3" id="KW-0457">Lysine biosynthesis</keyword>
<accession>A0A9X1HPF7</accession>
<dbReference type="HAMAP" id="MF_00197">
    <property type="entry name" value="DAP_epimerase"/>
    <property type="match status" value="1"/>
</dbReference>
<gene>
    <name evidence="3 5" type="primary">dapF</name>
    <name evidence="5" type="ORF">LDX50_05780</name>
</gene>
<feature type="binding site" evidence="3">
    <location>
        <position position="65"/>
    </location>
    <ligand>
        <name>substrate</name>
    </ligand>
</feature>
<dbReference type="EC" id="5.1.1.7" evidence="3 4"/>
<dbReference type="EMBL" id="JAIXNE010000001">
    <property type="protein sequence ID" value="MCA6074367.1"/>
    <property type="molecule type" value="Genomic_DNA"/>
</dbReference>
<feature type="binding site" evidence="3">
    <location>
        <position position="170"/>
    </location>
    <ligand>
        <name>substrate</name>
    </ligand>
</feature>
<sequence>MPTIIFEKYQATGNDFILIDNRQKIFPNQLDLIPRLCDRKFGIGSDGLILIQEHPECDFEMVFYNPDTSQSLCGNGSRCAVKFARELGMIRDTCRFMAYDGIHEASIDEAGIVKLRMQNVQNVRSLEDGMLVDTGSPHLIRYVQDIEAVDVAGRGREIRYSDPFKKGGVNINFVEVQGDQSIFVRTYERGVENETLSCGTGVTAAAIACGLRSMASPVQIKTKGGKLEVAFNENTDQTFTDVYLIGPAQHVFSGKVDLATV</sequence>
<comment type="subcellular location">
    <subcellularLocation>
        <location evidence="3">Cytoplasm</location>
    </subcellularLocation>
</comment>
<dbReference type="RefSeq" id="WP_225697461.1">
    <property type="nucleotide sequence ID" value="NZ_JAIXNE010000001.1"/>
</dbReference>